<dbReference type="Proteomes" id="UP000268014">
    <property type="component" value="Unassembled WGS sequence"/>
</dbReference>
<dbReference type="OrthoDB" id="5866693at2759"/>
<dbReference type="STRING" id="6290.A0A0N4VUZ4"/>
<proteinExistence type="predicted"/>
<evidence type="ECO:0000313" key="1">
    <source>
        <dbReference type="EMBL" id="VDO07937.1"/>
    </source>
</evidence>
<gene>
    <name evidence="1" type="ORF">HPLM_LOCUS1112</name>
</gene>
<evidence type="ECO:0000313" key="3">
    <source>
        <dbReference type="WBParaSite" id="HPLM_0000111101-mRNA-1"/>
    </source>
</evidence>
<reference evidence="3" key="1">
    <citation type="submission" date="2017-02" db="UniProtKB">
        <authorList>
            <consortium name="WormBaseParasite"/>
        </authorList>
    </citation>
    <scope>IDENTIFICATION</scope>
</reference>
<dbReference type="EMBL" id="UZAF01001285">
    <property type="protein sequence ID" value="VDO07937.1"/>
    <property type="molecule type" value="Genomic_DNA"/>
</dbReference>
<dbReference type="AlphaFoldDB" id="A0A0N4VUZ4"/>
<keyword evidence="2" id="KW-1185">Reference proteome</keyword>
<organism evidence="3">
    <name type="scientific">Haemonchus placei</name>
    <name type="common">Barber's pole worm</name>
    <dbReference type="NCBI Taxonomy" id="6290"/>
    <lineage>
        <taxon>Eukaryota</taxon>
        <taxon>Metazoa</taxon>
        <taxon>Ecdysozoa</taxon>
        <taxon>Nematoda</taxon>
        <taxon>Chromadorea</taxon>
        <taxon>Rhabditida</taxon>
        <taxon>Rhabditina</taxon>
        <taxon>Rhabditomorpha</taxon>
        <taxon>Strongyloidea</taxon>
        <taxon>Trichostrongylidae</taxon>
        <taxon>Haemonchus</taxon>
    </lineage>
</organism>
<reference evidence="1 2" key="2">
    <citation type="submission" date="2018-11" db="EMBL/GenBank/DDBJ databases">
        <authorList>
            <consortium name="Pathogen Informatics"/>
        </authorList>
    </citation>
    <scope>NUCLEOTIDE SEQUENCE [LARGE SCALE GENOMIC DNA]</scope>
    <source>
        <strain evidence="1 2">MHpl1</strain>
    </source>
</reference>
<dbReference type="WBParaSite" id="HPLM_0000111101-mRNA-1">
    <property type="protein sequence ID" value="HPLM_0000111101-mRNA-1"/>
    <property type="gene ID" value="HPLM_0000111101"/>
</dbReference>
<accession>A0A0N4VUZ4</accession>
<name>A0A0N4VUZ4_HAEPC</name>
<protein>
    <submittedName>
        <fullName evidence="3">Sushi domain-containing protein</fullName>
    </submittedName>
</protein>
<evidence type="ECO:0000313" key="2">
    <source>
        <dbReference type="Proteomes" id="UP000268014"/>
    </source>
</evidence>
<sequence>MLIPSTITTPRLHSYGGVSEKKLTNATKAKVATTRYHGDVHCNKNVFMLLSLNDILHGSSPNQTVRVGETIKVGCPSSGGDGNITLTCEKTGSFVPSPSTLNCTSDVSTVEGVTTPFNTKELKSCEQCDAFGTETCEKKKSGVACQCRENWSGQTCWQAADQCDITHLQCGKHGVCRSEVDYMEKTKAMRKQFGNVCSKNHNRSFYKRAMDTQTTSFTRIAQRQPCVPCRMGV</sequence>